<evidence type="ECO:0000256" key="1">
    <source>
        <dbReference type="SAM" id="MobiDB-lite"/>
    </source>
</evidence>
<evidence type="ECO:0000313" key="4">
    <source>
        <dbReference type="Proteomes" id="UP001145087"/>
    </source>
</evidence>
<dbReference type="AlphaFoldDB" id="A0A9X3F5V6"/>
<reference evidence="3" key="1">
    <citation type="submission" date="2022-11" db="EMBL/GenBank/DDBJ databases">
        <title>Marilongibacter aestuarii gen. nov., sp. nov., isolated from tidal flat sediment.</title>
        <authorList>
            <person name="Jiayan W."/>
        </authorList>
    </citation>
    <scope>NUCLEOTIDE SEQUENCE</scope>
    <source>
        <strain evidence="3">Z1-6</strain>
    </source>
</reference>
<evidence type="ECO:0000256" key="2">
    <source>
        <dbReference type="SAM" id="SignalP"/>
    </source>
</evidence>
<evidence type="ECO:0000313" key="3">
    <source>
        <dbReference type="EMBL" id="MCY1721144.1"/>
    </source>
</evidence>
<comment type="caution">
    <text evidence="3">The sequence shown here is derived from an EMBL/GenBank/DDBJ whole genome shotgun (WGS) entry which is preliminary data.</text>
</comment>
<feature type="chain" id="PRO_5040894823" description="Ig-like domain-containing protein" evidence="2">
    <location>
        <begin position="24"/>
        <end position="371"/>
    </location>
</feature>
<organism evidence="3 4">
    <name type="scientific">Draconibacterium aestuarii</name>
    <dbReference type="NCBI Taxonomy" id="2998507"/>
    <lineage>
        <taxon>Bacteria</taxon>
        <taxon>Pseudomonadati</taxon>
        <taxon>Bacteroidota</taxon>
        <taxon>Bacteroidia</taxon>
        <taxon>Marinilabiliales</taxon>
        <taxon>Prolixibacteraceae</taxon>
        <taxon>Draconibacterium</taxon>
    </lineage>
</organism>
<dbReference type="Proteomes" id="UP001145087">
    <property type="component" value="Unassembled WGS sequence"/>
</dbReference>
<evidence type="ECO:0008006" key="5">
    <source>
        <dbReference type="Google" id="ProtNLM"/>
    </source>
</evidence>
<name>A0A9X3F5V6_9BACT</name>
<feature type="region of interest" description="Disordered" evidence="1">
    <location>
        <begin position="342"/>
        <end position="371"/>
    </location>
</feature>
<protein>
    <recommendedName>
        <fullName evidence="5">Ig-like domain-containing protein</fullName>
    </recommendedName>
</protein>
<dbReference type="RefSeq" id="WP_343333476.1">
    <property type="nucleotide sequence ID" value="NZ_JAPOHD010000027.1"/>
</dbReference>
<keyword evidence="2" id="KW-0732">Signal</keyword>
<keyword evidence="4" id="KW-1185">Reference proteome</keyword>
<gene>
    <name evidence="3" type="ORF">OU798_12370</name>
</gene>
<accession>A0A9X3F5V6</accession>
<proteinExistence type="predicted"/>
<sequence length="371" mass="39069">MKKQILILTFFMAALLVGNNAFGQLSDGSPDLDYLDAVPTYCTPALPIDCGNGTDALAPLPGVSYPYTITSSSVGTLHWFVTDDASIISAQGTIAAGIELADGSSPYVLTADAAYNDPANTSATVNITWKSFDGLANNVILVVYNVDDVNCTDNMEVFRIIPQYNFTLDIASIADDGVNGGDVAAVEDCVNPIQSASYDGTARMLTVDYGTDYVFFAVNAANWQTSWMPDNFTATTNGTSTVTVTGWAYPADAATTGTWNTVGTDPVLATGYASAVNGFVAEGCIIVRVQVDHGSTTENLTAETINLTVNGEMINAQTTSYDGTYPDLEDGGGVACPNDLTSDNADYVITPRPDVDESTPTPFEDKTPNGD</sequence>
<dbReference type="EMBL" id="JAPOHD010000027">
    <property type="protein sequence ID" value="MCY1721144.1"/>
    <property type="molecule type" value="Genomic_DNA"/>
</dbReference>
<feature type="signal peptide" evidence="2">
    <location>
        <begin position="1"/>
        <end position="23"/>
    </location>
</feature>